<dbReference type="AlphaFoldDB" id="A0A9N8YQQ8"/>
<dbReference type="PROSITE" id="PS50275">
    <property type="entry name" value="SAC"/>
    <property type="match status" value="1"/>
</dbReference>
<dbReference type="OrthoDB" id="405996at2759"/>
<dbReference type="GO" id="GO:0043812">
    <property type="term" value="F:phosphatidylinositol-4-phosphate phosphatase activity"/>
    <property type="evidence" value="ECO:0007669"/>
    <property type="project" value="TreeGrafter"/>
</dbReference>
<proteinExistence type="predicted"/>
<dbReference type="GO" id="GO:0046856">
    <property type="term" value="P:phosphatidylinositol dephosphorylation"/>
    <property type="evidence" value="ECO:0007669"/>
    <property type="project" value="TreeGrafter"/>
</dbReference>
<keyword evidence="5" id="KW-1185">Reference proteome</keyword>
<dbReference type="Pfam" id="PF02383">
    <property type="entry name" value="Syja_N"/>
    <property type="match status" value="1"/>
</dbReference>
<dbReference type="PANTHER" id="PTHR45662">
    <property type="entry name" value="PHOSPHATIDYLINOSITIDE PHOSPHATASE SAC1"/>
    <property type="match status" value="1"/>
</dbReference>
<protein>
    <submittedName>
        <fullName evidence="4">3262_t:CDS:1</fullName>
    </submittedName>
</protein>
<reference evidence="4" key="1">
    <citation type="submission" date="2021-06" db="EMBL/GenBank/DDBJ databases">
        <authorList>
            <person name="Kallberg Y."/>
            <person name="Tangrot J."/>
            <person name="Rosling A."/>
        </authorList>
    </citation>
    <scope>NUCLEOTIDE SEQUENCE</scope>
    <source>
        <strain evidence="4">MT106</strain>
    </source>
</reference>
<dbReference type="EMBL" id="CAJVPL010000120">
    <property type="protein sequence ID" value="CAG8450076.1"/>
    <property type="molecule type" value="Genomic_DNA"/>
</dbReference>
<dbReference type="Pfam" id="PF12456">
    <property type="entry name" value="hSac2"/>
    <property type="match status" value="1"/>
</dbReference>
<dbReference type="PANTHER" id="PTHR45662:SF7">
    <property type="entry name" value="SACI DOMAIN PROTEIN (AFU_ORTHOLOGUE AFUA_1G15890)"/>
    <property type="match status" value="1"/>
</dbReference>
<evidence type="ECO:0000313" key="4">
    <source>
        <dbReference type="EMBL" id="CAG8450076.1"/>
    </source>
</evidence>
<feature type="region of interest" description="Disordered" evidence="1">
    <location>
        <begin position="134"/>
        <end position="162"/>
    </location>
</feature>
<feature type="domain" description="SAC" evidence="2">
    <location>
        <begin position="318"/>
        <end position="647"/>
    </location>
</feature>
<dbReference type="GO" id="GO:0005783">
    <property type="term" value="C:endoplasmic reticulum"/>
    <property type="evidence" value="ECO:0007669"/>
    <property type="project" value="TreeGrafter"/>
</dbReference>
<gene>
    <name evidence="4" type="ORF">AGERDE_LOCUS1674</name>
</gene>
<accession>A0A9N8YQQ8</accession>
<dbReference type="InterPro" id="IPR022158">
    <property type="entry name" value="Inositol_phosphatase"/>
</dbReference>
<dbReference type="InterPro" id="IPR034753">
    <property type="entry name" value="hSac2"/>
</dbReference>
<dbReference type="InterPro" id="IPR002013">
    <property type="entry name" value="SAC_dom"/>
</dbReference>
<feature type="domain" description="HSac2" evidence="3">
    <location>
        <begin position="709"/>
        <end position="882"/>
    </location>
</feature>
<evidence type="ECO:0000259" key="3">
    <source>
        <dbReference type="PROSITE" id="PS51791"/>
    </source>
</evidence>
<evidence type="ECO:0000256" key="1">
    <source>
        <dbReference type="SAM" id="MobiDB-lite"/>
    </source>
</evidence>
<evidence type="ECO:0000259" key="2">
    <source>
        <dbReference type="PROSITE" id="PS50275"/>
    </source>
</evidence>
<dbReference type="PROSITE" id="PS51791">
    <property type="entry name" value="HSAC2"/>
    <property type="match status" value="1"/>
</dbReference>
<name>A0A9N8YQQ8_9GLOM</name>
<comment type="caution">
    <text evidence="4">The sequence shown here is derived from an EMBL/GenBank/DDBJ whole genome shotgun (WGS) entry which is preliminary data.</text>
</comment>
<evidence type="ECO:0000313" key="5">
    <source>
        <dbReference type="Proteomes" id="UP000789831"/>
    </source>
</evidence>
<dbReference type="Proteomes" id="UP000789831">
    <property type="component" value="Unassembled WGS sequence"/>
</dbReference>
<sequence>MIDKDPSSQSIIHQKITLSIDTDRFVLIAGNEILEVSYETGKVEKKSKHEPSPIARHYDVWGVVGFVKLLSGAYLIIITTAQLLGQIQGKDIFMVKRIAILPFQFERACLIMEEQINEYQLFKESEELIEGSNISLPESDDANNNPPSNPRHIQFGSEDGDNEMFTEADASQISKTPPSPVSPPNRFLSIPIPAGKKPVGALFNKMKTALSEIGKKRTSPSPTFVSDPEEIAEHEVETEISSINSDEVMSPVSIEGNHTIENPSNPSVASGITKRLSVVWDELKTDFVASAREISNPPPPPLISEKEKGLEGRIIKEIAALFRSNAFFFSYEFDLTTSLQRKEDSPNKPLWQQVDKRFWWNEHLSESLIKQELHSWVLPIMQGYVQIENCEIENQSFDFMLISRRSRERAGLRYQRRGLNEFGKVANFVETEQIISMPIGDTTHLVSFLQIRGSIPLFWSQSGNSLRPKPVLERTEEENQKAIQKHFEYLTENYGSIVSINLAELNGPELVVGSAYREAIVELAFDNVQYVEFDFHKECKGMKYENISKLVNSLDSNFNSIGYFWRDGDKHVHLKQKGIFRTNCIDCLDRTNVVQSALGRQILTLQLLRLGIADFLDNGIAHYENFENIFNHVWANNGDSISREYAGTRKRNLQGLVNDASNSLARIYQNTFKDSLRQATVDYILGNRNIDVFLELQQKFEVSDPGDADRWAKVRAAAVETTSEIVIVDNETKLNGWTFLSPVESNTKRSKAYEEKVVLLTSKALYICTFHYRLDKVMQFKRIGLGDITNLEKGEYILSTLHPSCTSPEDNYGFIVYYRAVGESGRVNSGSIRNSDVALSANDTKQNQDEATEIRFTAFKAFRSNLAGEATKFYAGAGSDLLKGTNEITSKQVVNEVVENIVSACRDIGNSDNLIILEKPIISLAEATKNTGIMTRVGFKVKQALWL</sequence>
<organism evidence="4 5">
    <name type="scientific">Ambispora gerdemannii</name>
    <dbReference type="NCBI Taxonomy" id="144530"/>
    <lineage>
        <taxon>Eukaryota</taxon>
        <taxon>Fungi</taxon>
        <taxon>Fungi incertae sedis</taxon>
        <taxon>Mucoromycota</taxon>
        <taxon>Glomeromycotina</taxon>
        <taxon>Glomeromycetes</taxon>
        <taxon>Archaeosporales</taxon>
        <taxon>Ambisporaceae</taxon>
        <taxon>Ambispora</taxon>
    </lineage>
</organism>